<organism evidence="4">
    <name type="scientific">Aegilops tauschii</name>
    <name type="common">Tausch's goatgrass</name>
    <name type="synonym">Aegilops squarrosa</name>
    <dbReference type="NCBI Taxonomy" id="37682"/>
    <lineage>
        <taxon>Eukaryota</taxon>
        <taxon>Viridiplantae</taxon>
        <taxon>Streptophyta</taxon>
        <taxon>Embryophyta</taxon>
        <taxon>Tracheophyta</taxon>
        <taxon>Spermatophyta</taxon>
        <taxon>Magnoliopsida</taxon>
        <taxon>Liliopsida</taxon>
        <taxon>Poales</taxon>
        <taxon>Poaceae</taxon>
        <taxon>BOP clade</taxon>
        <taxon>Pooideae</taxon>
        <taxon>Triticodae</taxon>
        <taxon>Triticeae</taxon>
        <taxon>Triticinae</taxon>
        <taxon>Aegilops</taxon>
    </lineage>
</organism>
<proteinExistence type="predicted"/>
<feature type="region of interest" description="Disordered" evidence="1">
    <location>
        <begin position="226"/>
        <end position="275"/>
    </location>
</feature>
<dbReference type="InterPro" id="IPR036047">
    <property type="entry name" value="F-box-like_dom_sf"/>
</dbReference>
<dbReference type="Pfam" id="PF00646">
    <property type="entry name" value="F-box"/>
    <property type="match status" value="1"/>
</dbReference>
<evidence type="ECO:0000256" key="1">
    <source>
        <dbReference type="SAM" id="MobiDB-lite"/>
    </source>
</evidence>
<dbReference type="InterPro" id="IPR006912">
    <property type="entry name" value="Harbinger_derived_prot"/>
</dbReference>
<evidence type="ECO:0000313" key="4">
    <source>
        <dbReference type="EnsemblPlants" id="EMT24809"/>
    </source>
</evidence>
<dbReference type="Pfam" id="PF04827">
    <property type="entry name" value="Plant_tran"/>
    <property type="match status" value="1"/>
</dbReference>
<dbReference type="InterPro" id="IPR001810">
    <property type="entry name" value="F-box_dom"/>
</dbReference>
<dbReference type="EnsemblPlants" id="EMT24809">
    <property type="protein sequence ID" value="EMT24809"/>
    <property type="gene ID" value="F775_03383"/>
</dbReference>
<feature type="compositionally biased region" description="Acidic residues" evidence="1">
    <location>
        <begin position="261"/>
        <end position="275"/>
    </location>
</feature>
<evidence type="ECO:0000259" key="2">
    <source>
        <dbReference type="Pfam" id="PF00646"/>
    </source>
</evidence>
<accession>M8BS63</accession>
<dbReference type="PANTHER" id="PTHR33110:SF82">
    <property type="entry name" value="OS07G0500250 PROTEIN"/>
    <property type="match status" value="1"/>
</dbReference>
<dbReference type="AlphaFoldDB" id="M8BS63"/>
<dbReference type="InterPro" id="IPR005174">
    <property type="entry name" value="KIB1-4_b-propeller"/>
</dbReference>
<dbReference type="SUPFAM" id="SSF81383">
    <property type="entry name" value="F-box domain"/>
    <property type="match status" value="1"/>
</dbReference>
<feature type="domain" description="KIB1-4 beta-propeller" evidence="3">
    <location>
        <begin position="65"/>
        <end position="225"/>
    </location>
</feature>
<sequence>MAASSPEWSSLLPDILGQVIARLPHIADRARFRAVCRLWRSALRLRDSHRRGLPWVVLNDGAYLTPSDSGIHRLRLPMNTRCIGSTNDWIVLDRMDGVTQKHTYALHNHFLDVAVPLPELNSIIGNVPEKFEIRKVLMRSTPDDLVAVTSNICRYPFILCRPGKGAWVAGPLAMPYFRIIDFAFLGDMLYVITKAESLYAIHLTEDDDGKPDVSFVERITRHTPYPNGDRYNNDMWMGTSDNDGSSSEDEDDNYDALSQEEAPDELVGDASDIDDDNDRSSAYNCTLSDCEEVVNSKGCNLLTTYRHLVESHVGYQIRFSWTCSNNQIMMDKLASNLFRSQIYILTLFVENETRKEMQNEMKISLKTGSLVFSRFCNGESPPCNYIVKSRDYNMGYYLADGIYPRWTTFVKTISESQGKKQSHFTKMQEVARKDVKKAFGVLEAHWGIVRRAVMMCKSETLR</sequence>
<evidence type="ECO:0000259" key="3">
    <source>
        <dbReference type="Pfam" id="PF03478"/>
    </source>
</evidence>
<dbReference type="Pfam" id="PF03478">
    <property type="entry name" value="Beta-prop_KIB1-4"/>
    <property type="match status" value="1"/>
</dbReference>
<feature type="domain" description="F-box" evidence="2">
    <location>
        <begin position="8"/>
        <end position="49"/>
    </location>
</feature>
<reference evidence="4" key="1">
    <citation type="submission" date="2015-06" db="UniProtKB">
        <authorList>
            <consortium name="EnsemblPlants"/>
        </authorList>
    </citation>
    <scope>IDENTIFICATION</scope>
</reference>
<dbReference type="PANTHER" id="PTHR33110">
    <property type="entry name" value="F-BOX/KELCH-REPEAT PROTEIN-RELATED"/>
    <property type="match status" value="1"/>
</dbReference>
<dbReference type="Gene3D" id="1.20.1280.50">
    <property type="match status" value="1"/>
</dbReference>
<name>M8BS63_AEGTA</name>
<protein>
    <submittedName>
        <fullName evidence="4">Uncharacterized protein</fullName>
    </submittedName>
</protein>